<evidence type="ECO:0000256" key="3">
    <source>
        <dbReference type="ARBA" id="ARBA00012438"/>
    </source>
</evidence>
<keyword evidence="12 13" id="KW-0472">Membrane</keyword>
<evidence type="ECO:0000259" key="14">
    <source>
        <dbReference type="PROSITE" id="PS50109"/>
    </source>
</evidence>
<dbReference type="Pfam" id="PF00512">
    <property type="entry name" value="HisKA"/>
    <property type="match status" value="1"/>
</dbReference>
<evidence type="ECO:0000256" key="8">
    <source>
        <dbReference type="ARBA" id="ARBA00022777"/>
    </source>
</evidence>
<feature type="transmembrane region" description="Helical" evidence="13">
    <location>
        <begin position="159"/>
        <end position="178"/>
    </location>
</feature>
<dbReference type="PANTHER" id="PTHR45436">
    <property type="entry name" value="SENSOR HISTIDINE KINASE YKOH"/>
    <property type="match status" value="1"/>
</dbReference>
<feature type="domain" description="Histidine kinase" evidence="14">
    <location>
        <begin position="239"/>
        <end position="452"/>
    </location>
</feature>
<dbReference type="CDD" id="cd00075">
    <property type="entry name" value="HATPase"/>
    <property type="match status" value="1"/>
</dbReference>
<reference evidence="17 18" key="1">
    <citation type="submission" date="2020-04" db="EMBL/GenBank/DDBJ databases">
        <title>Description of novel Gluconacetobacter.</title>
        <authorList>
            <person name="Sombolestani A."/>
        </authorList>
    </citation>
    <scope>NUCLEOTIDE SEQUENCE [LARGE SCALE GENOMIC DNA]</scope>
    <source>
        <strain evidence="16 17">LMG 1728</strain>
        <strain evidence="15 18">LMG 1731</strain>
    </source>
</reference>
<comment type="catalytic activity">
    <reaction evidence="1">
        <text>ATP + protein L-histidine = ADP + protein N-phospho-L-histidine.</text>
        <dbReference type="EC" id="2.7.13.3"/>
    </reaction>
</comment>
<evidence type="ECO:0000313" key="16">
    <source>
        <dbReference type="EMBL" id="MBB2194375.1"/>
    </source>
</evidence>
<evidence type="ECO:0000256" key="6">
    <source>
        <dbReference type="ARBA" id="ARBA00022692"/>
    </source>
</evidence>
<dbReference type="EMBL" id="JABEQN010000014">
    <property type="protein sequence ID" value="MBB2194375.1"/>
    <property type="molecule type" value="Genomic_DNA"/>
</dbReference>
<dbReference type="EC" id="2.7.13.3" evidence="3"/>
<gene>
    <name evidence="16" type="ORF">HLH25_12150</name>
    <name evidence="15" type="ORF">HLH26_11860</name>
</gene>
<keyword evidence="6 13" id="KW-0812">Transmembrane</keyword>
<evidence type="ECO:0000313" key="15">
    <source>
        <dbReference type="EMBL" id="MBB2165216.1"/>
    </source>
</evidence>
<dbReference type="PRINTS" id="PR00344">
    <property type="entry name" value="BCTRLSENSOR"/>
</dbReference>
<keyword evidence="5" id="KW-0808">Transferase</keyword>
<keyword evidence="11" id="KW-0902">Two-component regulatory system</keyword>
<comment type="subcellular location">
    <subcellularLocation>
        <location evidence="2">Membrane</location>
        <topology evidence="2">Multi-pass membrane protein</topology>
    </subcellularLocation>
</comment>
<evidence type="ECO:0000313" key="17">
    <source>
        <dbReference type="Proteomes" id="UP000540490"/>
    </source>
</evidence>
<evidence type="ECO:0000256" key="1">
    <source>
        <dbReference type="ARBA" id="ARBA00000085"/>
    </source>
</evidence>
<keyword evidence="17" id="KW-1185">Reference proteome</keyword>
<evidence type="ECO:0000256" key="12">
    <source>
        <dbReference type="ARBA" id="ARBA00023136"/>
    </source>
</evidence>
<dbReference type="SUPFAM" id="SSF47384">
    <property type="entry name" value="Homodimeric domain of signal transducing histidine kinase"/>
    <property type="match status" value="1"/>
</dbReference>
<evidence type="ECO:0000256" key="5">
    <source>
        <dbReference type="ARBA" id="ARBA00022679"/>
    </source>
</evidence>
<dbReference type="InterPro" id="IPR005467">
    <property type="entry name" value="His_kinase_dom"/>
</dbReference>
<dbReference type="SMART" id="SM00387">
    <property type="entry name" value="HATPase_c"/>
    <property type="match status" value="1"/>
</dbReference>
<evidence type="ECO:0000256" key="4">
    <source>
        <dbReference type="ARBA" id="ARBA00022553"/>
    </source>
</evidence>
<dbReference type="RefSeq" id="WP_182974310.1">
    <property type="nucleotide sequence ID" value="NZ_JABEQN010000014.1"/>
</dbReference>
<dbReference type="PROSITE" id="PS50109">
    <property type="entry name" value="HIS_KIN"/>
    <property type="match status" value="1"/>
</dbReference>
<keyword evidence="7" id="KW-0547">Nucleotide-binding</keyword>
<dbReference type="Proteomes" id="UP000540490">
    <property type="component" value="Unassembled WGS sequence"/>
</dbReference>
<evidence type="ECO:0000313" key="18">
    <source>
        <dbReference type="Proteomes" id="UP000561077"/>
    </source>
</evidence>
<dbReference type="Gene3D" id="1.10.287.130">
    <property type="match status" value="1"/>
</dbReference>
<name>A0A7W4ILU2_9PROT</name>
<evidence type="ECO:0000256" key="9">
    <source>
        <dbReference type="ARBA" id="ARBA00022840"/>
    </source>
</evidence>
<dbReference type="InterPro" id="IPR004358">
    <property type="entry name" value="Sig_transdc_His_kin-like_C"/>
</dbReference>
<evidence type="ECO:0000256" key="2">
    <source>
        <dbReference type="ARBA" id="ARBA00004141"/>
    </source>
</evidence>
<dbReference type="PANTHER" id="PTHR45436:SF14">
    <property type="entry name" value="SENSOR PROTEIN QSEC"/>
    <property type="match status" value="1"/>
</dbReference>
<keyword evidence="9" id="KW-0067">ATP-binding</keyword>
<dbReference type="GO" id="GO:0000155">
    <property type="term" value="F:phosphorelay sensor kinase activity"/>
    <property type="evidence" value="ECO:0007669"/>
    <property type="project" value="InterPro"/>
</dbReference>
<dbReference type="Pfam" id="PF02518">
    <property type="entry name" value="HATPase_c"/>
    <property type="match status" value="1"/>
</dbReference>
<organism evidence="15 18">
    <name type="scientific">Gluconacetobacter dulcium</name>
    <dbReference type="NCBI Taxonomy" id="2729096"/>
    <lineage>
        <taxon>Bacteria</taxon>
        <taxon>Pseudomonadati</taxon>
        <taxon>Pseudomonadota</taxon>
        <taxon>Alphaproteobacteria</taxon>
        <taxon>Acetobacterales</taxon>
        <taxon>Acetobacteraceae</taxon>
        <taxon>Gluconacetobacter</taxon>
    </lineage>
</organism>
<dbReference type="InterPro" id="IPR003594">
    <property type="entry name" value="HATPase_dom"/>
</dbReference>
<keyword evidence="10 13" id="KW-1133">Transmembrane helix</keyword>
<dbReference type="CDD" id="cd00082">
    <property type="entry name" value="HisKA"/>
    <property type="match status" value="1"/>
</dbReference>
<keyword evidence="8" id="KW-0418">Kinase</keyword>
<accession>A0A7W4ILU2</accession>
<proteinExistence type="predicted"/>
<dbReference type="SMART" id="SM00388">
    <property type="entry name" value="HisKA"/>
    <property type="match status" value="1"/>
</dbReference>
<dbReference type="EMBL" id="JABEQO010000014">
    <property type="protein sequence ID" value="MBB2165216.1"/>
    <property type="molecule type" value="Genomic_DNA"/>
</dbReference>
<dbReference type="InterPro" id="IPR050428">
    <property type="entry name" value="TCS_sensor_his_kinase"/>
</dbReference>
<dbReference type="InterPro" id="IPR003661">
    <property type="entry name" value="HisK_dim/P_dom"/>
</dbReference>
<dbReference type="GO" id="GO:0005524">
    <property type="term" value="F:ATP binding"/>
    <property type="evidence" value="ECO:0007669"/>
    <property type="project" value="UniProtKB-KW"/>
</dbReference>
<protein>
    <recommendedName>
        <fullName evidence="3">histidine kinase</fullName>
        <ecNumber evidence="3">2.7.13.3</ecNumber>
    </recommendedName>
</protein>
<sequence>MRARSLTTAVYIRVLLLLISLGTAAGGVAYFMARADVERASDHSLILSANMLYALMQEELAAAPAASFPATLLSSEDKLAFRTGARSRMFAVFVHGTCIVHSEDAPSPDIIPQTPGFHYFDHGLWRAYGLEIPQHGLRIVVAERRADIDQTITSFLRQITLPLNILVVASAILLWVMLRSGLAEMRRLSLQLDRRSFHDLEPLDPQVWSRELSGLVGKLNTLLERVRTGIQHEQMFTDAAAHQLRTPLAALRLHAELLTRDAAIASNRIQPLLDCVTQASALIDRMLLLARLDTTAPAMTEFDIAALIATVLSSHALLAVQSGVAFSFEIHAMCRIVSDQALLEIALAALVENSITHAACGGAIDIHVHDLRKGALCMVCIDIADRGPGIPKSCRSRVFDRFYQLREGYGGGHGLGLSIAARAIEILDGTIELGDRIDGPGLVASILLPQPCSLA</sequence>
<evidence type="ECO:0000256" key="10">
    <source>
        <dbReference type="ARBA" id="ARBA00022989"/>
    </source>
</evidence>
<comment type="caution">
    <text evidence="15">The sequence shown here is derived from an EMBL/GenBank/DDBJ whole genome shotgun (WGS) entry which is preliminary data.</text>
</comment>
<dbReference type="InterPro" id="IPR036097">
    <property type="entry name" value="HisK_dim/P_sf"/>
</dbReference>
<evidence type="ECO:0000256" key="13">
    <source>
        <dbReference type="SAM" id="Phobius"/>
    </source>
</evidence>
<dbReference type="Proteomes" id="UP000561077">
    <property type="component" value="Unassembled WGS sequence"/>
</dbReference>
<dbReference type="InterPro" id="IPR036890">
    <property type="entry name" value="HATPase_C_sf"/>
</dbReference>
<dbReference type="Gene3D" id="3.30.565.10">
    <property type="entry name" value="Histidine kinase-like ATPase, C-terminal domain"/>
    <property type="match status" value="1"/>
</dbReference>
<feature type="transmembrane region" description="Helical" evidence="13">
    <location>
        <begin position="12"/>
        <end position="33"/>
    </location>
</feature>
<evidence type="ECO:0000256" key="7">
    <source>
        <dbReference type="ARBA" id="ARBA00022741"/>
    </source>
</evidence>
<dbReference type="SUPFAM" id="SSF55874">
    <property type="entry name" value="ATPase domain of HSP90 chaperone/DNA topoisomerase II/histidine kinase"/>
    <property type="match status" value="1"/>
</dbReference>
<dbReference type="GO" id="GO:0005886">
    <property type="term" value="C:plasma membrane"/>
    <property type="evidence" value="ECO:0007669"/>
    <property type="project" value="TreeGrafter"/>
</dbReference>
<evidence type="ECO:0000256" key="11">
    <source>
        <dbReference type="ARBA" id="ARBA00023012"/>
    </source>
</evidence>
<keyword evidence="4" id="KW-0597">Phosphoprotein</keyword>
<dbReference type="AlphaFoldDB" id="A0A7W4ILU2"/>